<name>A0ABU8QI55_9RHOB</name>
<reference evidence="1 2" key="1">
    <citation type="submission" date="2024-03" db="EMBL/GenBank/DDBJ databases">
        <title>Cognatishimia coralii sp. nov., a marine bacterium isolated from coral surrounding seawater.</title>
        <authorList>
            <person name="Liu X."/>
            <person name="Liu S."/>
            <person name="Sun H."/>
            <person name="Zhang Y."/>
        </authorList>
    </citation>
    <scope>NUCLEOTIDE SEQUENCE [LARGE SCALE GENOMIC DNA]</scope>
    <source>
        <strain evidence="1 2">D5M38</strain>
    </source>
</reference>
<proteinExistence type="predicted"/>
<keyword evidence="2" id="KW-1185">Reference proteome</keyword>
<organism evidence="1 2">
    <name type="scientific">Cognatishimia coralii</name>
    <dbReference type="NCBI Taxonomy" id="3083254"/>
    <lineage>
        <taxon>Bacteria</taxon>
        <taxon>Pseudomonadati</taxon>
        <taxon>Pseudomonadota</taxon>
        <taxon>Alphaproteobacteria</taxon>
        <taxon>Rhodobacterales</taxon>
        <taxon>Paracoccaceae</taxon>
        <taxon>Cognatishimia</taxon>
    </lineage>
</organism>
<protein>
    <submittedName>
        <fullName evidence="1">Uncharacterized protein</fullName>
    </submittedName>
</protein>
<accession>A0ABU8QI55</accession>
<evidence type="ECO:0000313" key="2">
    <source>
        <dbReference type="Proteomes" id="UP001368270"/>
    </source>
</evidence>
<gene>
    <name evidence="1" type="ORF">WG622_12715</name>
</gene>
<comment type="caution">
    <text evidence="1">The sequence shown here is derived from an EMBL/GenBank/DDBJ whole genome shotgun (WGS) entry which is preliminary data.</text>
</comment>
<sequence>MSEIIELLELRKLPDFLQASGGVSAVLQERLGLKRRWVSVNAPMNSKYFGELVEFATPVPGEIVLELLKLTNGARVASNKFVTYGVLDEKGGADFVSTPLDINVPNVYERPISLDQSALIIGGGVNNHESVLSTQEVVHYMDEQGTTHVCSIEDCKTDLASYTSVTDWLVEEFDLAIRKHLIPDH</sequence>
<dbReference type="RefSeq" id="WP_339403931.1">
    <property type="nucleotide sequence ID" value="NZ_JBBGAZ010000006.1"/>
</dbReference>
<dbReference type="EMBL" id="JBBGAZ010000006">
    <property type="protein sequence ID" value="MEJ5219110.1"/>
    <property type="molecule type" value="Genomic_DNA"/>
</dbReference>
<evidence type="ECO:0000313" key="1">
    <source>
        <dbReference type="EMBL" id="MEJ5219110.1"/>
    </source>
</evidence>
<dbReference type="Proteomes" id="UP001368270">
    <property type="component" value="Unassembled WGS sequence"/>
</dbReference>